<dbReference type="Pfam" id="PF00196">
    <property type="entry name" value="GerE"/>
    <property type="match status" value="1"/>
</dbReference>
<dbReference type="InterPro" id="IPR036388">
    <property type="entry name" value="WH-like_DNA-bd_sf"/>
</dbReference>
<feature type="region of interest" description="Disordered" evidence="4">
    <location>
        <begin position="1"/>
        <end position="20"/>
    </location>
</feature>
<reference evidence="6 7" key="1">
    <citation type="submission" date="2019-11" db="EMBL/GenBank/DDBJ databases">
        <title>Type strains purchased from KCTC, JCM and DSMZ.</title>
        <authorList>
            <person name="Lu H."/>
        </authorList>
    </citation>
    <scope>NUCLEOTIDE SEQUENCE [LARGE SCALE GENOMIC DNA]</scope>
    <source>
        <strain evidence="6 7">KCTC 42409</strain>
    </source>
</reference>
<dbReference type="InterPro" id="IPR003593">
    <property type="entry name" value="AAA+_ATPase"/>
</dbReference>
<dbReference type="SUPFAM" id="SSF52540">
    <property type="entry name" value="P-loop containing nucleoside triphosphate hydrolases"/>
    <property type="match status" value="1"/>
</dbReference>
<accession>A0A6L6Q733</accession>
<dbReference type="InterPro" id="IPR041664">
    <property type="entry name" value="AAA_16"/>
</dbReference>
<feature type="compositionally biased region" description="Basic and acidic residues" evidence="4">
    <location>
        <begin position="1"/>
        <end position="10"/>
    </location>
</feature>
<evidence type="ECO:0000256" key="3">
    <source>
        <dbReference type="ARBA" id="ARBA00023163"/>
    </source>
</evidence>
<dbReference type="PANTHER" id="PTHR44688">
    <property type="entry name" value="DNA-BINDING TRANSCRIPTIONAL ACTIVATOR DEVR_DOSR"/>
    <property type="match status" value="1"/>
</dbReference>
<keyword evidence="7" id="KW-1185">Reference proteome</keyword>
<protein>
    <submittedName>
        <fullName evidence="6">AAA family ATPase</fullName>
    </submittedName>
</protein>
<name>A0A6L6Q733_9BURK</name>
<gene>
    <name evidence="6" type="ORF">GM668_25310</name>
</gene>
<dbReference type="PANTHER" id="PTHR44688:SF16">
    <property type="entry name" value="DNA-BINDING TRANSCRIPTIONAL ACTIVATOR DEVR_DOSR"/>
    <property type="match status" value="1"/>
</dbReference>
<evidence type="ECO:0000313" key="7">
    <source>
        <dbReference type="Proteomes" id="UP000484015"/>
    </source>
</evidence>
<dbReference type="Proteomes" id="UP000484015">
    <property type="component" value="Unassembled WGS sequence"/>
</dbReference>
<dbReference type="InterPro" id="IPR016032">
    <property type="entry name" value="Sig_transdc_resp-reg_C-effctor"/>
</dbReference>
<dbReference type="GO" id="GO:0003677">
    <property type="term" value="F:DNA binding"/>
    <property type="evidence" value="ECO:0007669"/>
    <property type="project" value="UniProtKB-KW"/>
</dbReference>
<dbReference type="GO" id="GO:0006355">
    <property type="term" value="P:regulation of DNA-templated transcription"/>
    <property type="evidence" value="ECO:0007669"/>
    <property type="project" value="InterPro"/>
</dbReference>
<dbReference type="Pfam" id="PF13191">
    <property type="entry name" value="AAA_16"/>
    <property type="match status" value="1"/>
</dbReference>
<dbReference type="SUPFAM" id="SSF46894">
    <property type="entry name" value="C-terminal effector domain of the bipartite response regulators"/>
    <property type="match status" value="1"/>
</dbReference>
<dbReference type="SMART" id="SM00421">
    <property type="entry name" value="HTH_LUXR"/>
    <property type="match status" value="1"/>
</dbReference>
<keyword evidence="1" id="KW-0805">Transcription regulation</keyword>
<organism evidence="6 7">
    <name type="scientific">Pseudoduganella ginsengisoli</name>
    <dbReference type="NCBI Taxonomy" id="1462440"/>
    <lineage>
        <taxon>Bacteria</taxon>
        <taxon>Pseudomonadati</taxon>
        <taxon>Pseudomonadota</taxon>
        <taxon>Betaproteobacteria</taxon>
        <taxon>Burkholderiales</taxon>
        <taxon>Oxalobacteraceae</taxon>
        <taxon>Telluria group</taxon>
        <taxon>Pseudoduganella</taxon>
    </lineage>
</organism>
<dbReference type="SMART" id="SM00382">
    <property type="entry name" value="AAA"/>
    <property type="match status" value="1"/>
</dbReference>
<sequence>MSDATHEPRDPGAAPAHVELTPRQQQIMELLRAGKVNKEIARELGIGVGTVKQHVVTLFKRLNVRNRTMAVSRGMELAEQRHAEAQVHGDLPAAQPVPTPVPAAGMLERRPCVVLSLGLPADADDAAVRRLHDSLAALACDLDAVFVARRGNAGDLIFGLHQVGERDLLRAIACAQRVFAAFDAGAPALAGAMRGGLTVGIVVASMLRNGGWSGEAIVSTAIAGARELQEQAQAGQLMLGRPVWDVMQAQGIRCDALFGAGQAPGAVAFAALAGMDWQGERVAYPLVGRVTEQKTLERCLRDAADGRGGVLLLEGETGMGKSRLCKALLAQCRQAQGHGVVYSVQQDAGQRDTAAHIIAMFDGSRAMPGAPLAVIVDDFHFLTPQQRLAVLQRGRAAAQAGALVVLSGRHVPETAALLAAHAEGADALPVARLALSRLSGKEIESLVLQVPGAQGMPAVQVQQIVADAAGVPLFAVELARHCHEVGVALPLLVTVIARLDSLRLDRKLLRVAARRSLPPTSAEVAAMLGEPQDAVADAVRRAVASGVLREDGEGRLDFGHPLLRKIIDYLSLE</sequence>
<dbReference type="CDD" id="cd06170">
    <property type="entry name" value="LuxR_C_like"/>
    <property type="match status" value="1"/>
</dbReference>
<dbReference type="EMBL" id="WNLA01000024">
    <property type="protein sequence ID" value="MTW05405.1"/>
    <property type="molecule type" value="Genomic_DNA"/>
</dbReference>
<dbReference type="PROSITE" id="PS50043">
    <property type="entry name" value="HTH_LUXR_2"/>
    <property type="match status" value="1"/>
</dbReference>
<evidence type="ECO:0000256" key="2">
    <source>
        <dbReference type="ARBA" id="ARBA00023125"/>
    </source>
</evidence>
<dbReference type="AlphaFoldDB" id="A0A6L6Q733"/>
<evidence type="ECO:0000256" key="4">
    <source>
        <dbReference type="SAM" id="MobiDB-lite"/>
    </source>
</evidence>
<dbReference type="RefSeq" id="WP_155441756.1">
    <property type="nucleotide sequence ID" value="NZ_WNLA01000024.1"/>
</dbReference>
<dbReference type="InterPro" id="IPR027417">
    <property type="entry name" value="P-loop_NTPase"/>
</dbReference>
<evidence type="ECO:0000259" key="5">
    <source>
        <dbReference type="PROSITE" id="PS50043"/>
    </source>
</evidence>
<dbReference type="InterPro" id="IPR000792">
    <property type="entry name" value="Tscrpt_reg_LuxR_C"/>
</dbReference>
<dbReference type="OrthoDB" id="3374006at2"/>
<keyword evidence="3" id="KW-0804">Transcription</keyword>
<comment type="caution">
    <text evidence="6">The sequence shown here is derived from an EMBL/GenBank/DDBJ whole genome shotgun (WGS) entry which is preliminary data.</text>
</comment>
<feature type="domain" description="HTH luxR-type" evidence="5">
    <location>
        <begin position="13"/>
        <end position="78"/>
    </location>
</feature>
<dbReference type="Gene3D" id="1.10.10.10">
    <property type="entry name" value="Winged helix-like DNA-binding domain superfamily/Winged helix DNA-binding domain"/>
    <property type="match status" value="1"/>
</dbReference>
<dbReference type="Gene3D" id="3.40.50.300">
    <property type="entry name" value="P-loop containing nucleotide triphosphate hydrolases"/>
    <property type="match status" value="1"/>
</dbReference>
<keyword evidence="2" id="KW-0238">DNA-binding</keyword>
<evidence type="ECO:0000256" key="1">
    <source>
        <dbReference type="ARBA" id="ARBA00023015"/>
    </source>
</evidence>
<evidence type="ECO:0000313" key="6">
    <source>
        <dbReference type="EMBL" id="MTW05405.1"/>
    </source>
</evidence>
<proteinExistence type="predicted"/>
<dbReference type="PRINTS" id="PR00038">
    <property type="entry name" value="HTHLUXR"/>
</dbReference>